<dbReference type="Proteomes" id="UP000229323">
    <property type="component" value="Chromosome"/>
</dbReference>
<dbReference type="AlphaFoldDB" id="A0A2D3NDY1"/>
<dbReference type="GeneID" id="67366615"/>
<evidence type="ECO:0000313" key="1">
    <source>
        <dbReference type="EMBL" id="ATV53627.1"/>
    </source>
</evidence>
<proteinExistence type="predicted"/>
<protein>
    <submittedName>
        <fullName evidence="1">Uncharacterized protein</fullName>
    </submittedName>
</protein>
<accession>A0A2D3NDY1</accession>
<evidence type="ECO:0000313" key="2">
    <source>
        <dbReference type="Proteomes" id="UP000229323"/>
    </source>
</evidence>
<dbReference type="RefSeq" id="WP_100023691.1">
    <property type="nucleotide sequence ID" value="NZ_CP024696.1"/>
</dbReference>
<sequence>MKKTVYMKPLIEVIKVNSEALMEIWSVGIDNDPDHGIKPGEEDDIGAKEGWFFNEEMSSYNSWED</sequence>
<gene>
    <name evidence="1" type="ORF">CTM50_11700</name>
</gene>
<reference evidence="1 2" key="1">
    <citation type="submission" date="2017-11" db="EMBL/GenBank/DDBJ databases">
        <title>Genome sequencing of Prevotella intermedia KCOM 2033.</title>
        <authorList>
            <person name="Kook J.-K."/>
            <person name="Park S.-N."/>
            <person name="Lim Y.K."/>
        </authorList>
    </citation>
    <scope>NUCLEOTIDE SEQUENCE [LARGE SCALE GENOMIC DNA]</scope>
    <source>
        <strain evidence="1 2">KCOM 2033</strain>
    </source>
</reference>
<dbReference type="EMBL" id="CP024696">
    <property type="protein sequence ID" value="ATV53627.1"/>
    <property type="molecule type" value="Genomic_DNA"/>
</dbReference>
<name>A0A2D3NDY1_PREIN</name>
<organism evidence="1 2">
    <name type="scientific">Prevotella intermedia</name>
    <dbReference type="NCBI Taxonomy" id="28131"/>
    <lineage>
        <taxon>Bacteria</taxon>
        <taxon>Pseudomonadati</taxon>
        <taxon>Bacteroidota</taxon>
        <taxon>Bacteroidia</taxon>
        <taxon>Bacteroidales</taxon>
        <taxon>Prevotellaceae</taxon>
        <taxon>Prevotella</taxon>
    </lineage>
</organism>